<organism evidence="6">
    <name type="scientific">marine sediment metagenome</name>
    <dbReference type="NCBI Taxonomy" id="412755"/>
    <lineage>
        <taxon>unclassified sequences</taxon>
        <taxon>metagenomes</taxon>
        <taxon>ecological metagenomes</taxon>
    </lineage>
</organism>
<dbReference type="InterPro" id="IPR006913">
    <property type="entry name" value="CENP-V/GFA"/>
</dbReference>
<proteinExistence type="inferred from homology"/>
<dbReference type="GO" id="GO:0016846">
    <property type="term" value="F:carbon-sulfur lyase activity"/>
    <property type="evidence" value="ECO:0007669"/>
    <property type="project" value="InterPro"/>
</dbReference>
<evidence type="ECO:0000256" key="1">
    <source>
        <dbReference type="ARBA" id="ARBA00005495"/>
    </source>
</evidence>
<feature type="domain" description="CENP-V/GFA" evidence="5">
    <location>
        <begin position="4"/>
        <end position="105"/>
    </location>
</feature>
<evidence type="ECO:0000256" key="2">
    <source>
        <dbReference type="ARBA" id="ARBA00022723"/>
    </source>
</evidence>
<evidence type="ECO:0000256" key="4">
    <source>
        <dbReference type="ARBA" id="ARBA00023239"/>
    </source>
</evidence>
<comment type="caution">
    <text evidence="6">The sequence shown here is derived from an EMBL/GenBank/DDBJ whole genome shotgun (WGS) entry which is preliminary data.</text>
</comment>
<keyword evidence="2" id="KW-0479">Metal-binding</keyword>
<sequence>MSLLSGHCLCGAVTVSFEPLKDGLGACHCEMCRRWTGSAFLEIDAKPGSVTYDGPVKSYASSDWAERAWCDSCGSTLWYHLTLPGHDYYSLSAGLVENAGGLPLKTEIYIDVKPAGYAFAGDHEIKTKAEVEAGFAAFVEGTKP</sequence>
<keyword evidence="4" id="KW-0456">Lyase</keyword>
<dbReference type="SUPFAM" id="SSF51316">
    <property type="entry name" value="Mss4-like"/>
    <property type="match status" value="1"/>
</dbReference>
<dbReference type="EMBL" id="LAZR01048316">
    <property type="protein sequence ID" value="KKK92210.1"/>
    <property type="molecule type" value="Genomic_DNA"/>
</dbReference>
<protein>
    <recommendedName>
        <fullName evidence="5">CENP-V/GFA domain-containing protein</fullName>
    </recommendedName>
</protein>
<reference evidence="6" key="1">
    <citation type="journal article" date="2015" name="Nature">
        <title>Complex archaea that bridge the gap between prokaryotes and eukaryotes.</title>
        <authorList>
            <person name="Spang A."/>
            <person name="Saw J.H."/>
            <person name="Jorgensen S.L."/>
            <person name="Zaremba-Niedzwiedzka K."/>
            <person name="Martijn J."/>
            <person name="Lind A.E."/>
            <person name="van Eijk R."/>
            <person name="Schleper C."/>
            <person name="Guy L."/>
            <person name="Ettema T.J."/>
        </authorList>
    </citation>
    <scope>NUCLEOTIDE SEQUENCE</scope>
</reference>
<dbReference type="PANTHER" id="PTHR33337:SF40">
    <property type="entry name" value="CENP-V_GFA DOMAIN-CONTAINING PROTEIN-RELATED"/>
    <property type="match status" value="1"/>
</dbReference>
<comment type="similarity">
    <text evidence="1">Belongs to the Gfa family.</text>
</comment>
<dbReference type="Pfam" id="PF04828">
    <property type="entry name" value="GFA"/>
    <property type="match status" value="1"/>
</dbReference>
<dbReference type="PANTHER" id="PTHR33337">
    <property type="entry name" value="GFA DOMAIN-CONTAINING PROTEIN"/>
    <property type="match status" value="1"/>
</dbReference>
<accession>A0A0F9A280</accession>
<evidence type="ECO:0000313" key="6">
    <source>
        <dbReference type="EMBL" id="KKK92210.1"/>
    </source>
</evidence>
<name>A0A0F9A280_9ZZZZ</name>
<keyword evidence="3" id="KW-0862">Zinc</keyword>
<dbReference type="GO" id="GO:0046872">
    <property type="term" value="F:metal ion binding"/>
    <property type="evidence" value="ECO:0007669"/>
    <property type="project" value="UniProtKB-KW"/>
</dbReference>
<dbReference type="PROSITE" id="PS51891">
    <property type="entry name" value="CENP_V_GFA"/>
    <property type="match status" value="1"/>
</dbReference>
<dbReference type="Gene3D" id="3.90.1590.10">
    <property type="entry name" value="glutathione-dependent formaldehyde- activating enzyme (gfa)"/>
    <property type="match status" value="1"/>
</dbReference>
<gene>
    <name evidence="6" type="ORF">LCGC14_2705210</name>
</gene>
<evidence type="ECO:0000256" key="3">
    <source>
        <dbReference type="ARBA" id="ARBA00022833"/>
    </source>
</evidence>
<dbReference type="InterPro" id="IPR011057">
    <property type="entry name" value="Mss4-like_sf"/>
</dbReference>
<evidence type="ECO:0000259" key="5">
    <source>
        <dbReference type="PROSITE" id="PS51891"/>
    </source>
</evidence>
<dbReference type="AlphaFoldDB" id="A0A0F9A280"/>